<reference evidence="1" key="1">
    <citation type="submission" date="2023-04" db="EMBL/GenBank/DDBJ databases">
        <title>Draft Genome sequencing of Naganishia species isolated from polar environments using Oxford Nanopore Technology.</title>
        <authorList>
            <person name="Leo P."/>
            <person name="Venkateswaran K."/>
        </authorList>
    </citation>
    <scope>NUCLEOTIDE SEQUENCE</scope>
    <source>
        <strain evidence="1">MNA-CCFEE 5261</strain>
    </source>
</reference>
<protein>
    <submittedName>
        <fullName evidence="1">Uncharacterized protein</fullName>
    </submittedName>
</protein>
<proteinExistence type="predicted"/>
<evidence type="ECO:0000313" key="1">
    <source>
        <dbReference type="EMBL" id="KAJ9106516.1"/>
    </source>
</evidence>
<organism evidence="1 2">
    <name type="scientific">Naganishia cerealis</name>
    <dbReference type="NCBI Taxonomy" id="610337"/>
    <lineage>
        <taxon>Eukaryota</taxon>
        <taxon>Fungi</taxon>
        <taxon>Dikarya</taxon>
        <taxon>Basidiomycota</taxon>
        <taxon>Agaricomycotina</taxon>
        <taxon>Tremellomycetes</taxon>
        <taxon>Filobasidiales</taxon>
        <taxon>Filobasidiaceae</taxon>
        <taxon>Naganishia</taxon>
    </lineage>
</organism>
<gene>
    <name evidence="1" type="ORF">QFC19_003246</name>
</gene>
<dbReference type="EMBL" id="JASBWR010000030">
    <property type="protein sequence ID" value="KAJ9106516.1"/>
    <property type="molecule type" value="Genomic_DNA"/>
</dbReference>
<dbReference type="Proteomes" id="UP001241377">
    <property type="component" value="Unassembled WGS sequence"/>
</dbReference>
<keyword evidence="2" id="KW-1185">Reference proteome</keyword>
<evidence type="ECO:0000313" key="2">
    <source>
        <dbReference type="Proteomes" id="UP001241377"/>
    </source>
</evidence>
<comment type="caution">
    <text evidence="1">The sequence shown here is derived from an EMBL/GenBank/DDBJ whole genome shotgun (WGS) entry which is preliminary data.</text>
</comment>
<name>A0ACC2W617_9TREE</name>
<sequence>MSRRREFFLGCRTALVATAFMGKRKLQGNKNELNRKRLKNEQDALLEQGLFDKALSHTSEQKWEDVEQDYEMVPRASYDDSKIVEGLPTKNADGKITRNLRKVELETHKSEDEADLETATEVEITQEANEEEKDPYAHLPPAERLTLLKEEIAELSSSLLEDPESNFKNLTRLRKMSESKNFATSQLATSALIPVFKALAPSYCIRPLTDAEKREKVSKEVARLRQFEQSLAMNYCQFVDHLATLAKISVLNSRNNKSITSQMIKRGSLACKVACELSTSSLRFFNHRNELFKLIIRRLNRRPLDPDDLEVFNRCLRTLETLLKEDEESGEISLEVTRLLCKTLREKKFRVDESVINIFLSLSLLNDYDPNGNKEADDKPKLKKKDRVHLSKKERKARKERIEIEAEMNRAEQVVTAAEREKFQAQALKELLTLYLNILKAGALGSDNGTATKLIAPVLEGLSRYGRMANFDLLGDFLEVLREILDTSIEELNSAGEGGIDDNNDDSNRMKVVLLCVVTSFSLVTNNASVGKLPISLDLSKFVTSLYTIISEISLDCDLELSLKSLRLADPLAGDRPFKPSVNVSTRTELLLRCLDSIFFGSKNGTASRASAFTKRLYITILQTPEKSSLALLKFVGKLVSRYDESIKGLWNTEERIDGNGVYNLGIERNGMIVDLDRSKSEAATLWENVLLDKHYSPMVRDGARSLFKNSKLHDKT</sequence>
<accession>A0ACC2W617</accession>